<dbReference type="Proteomes" id="UP000693941">
    <property type="component" value="Chromosome"/>
</dbReference>
<evidence type="ECO:0000313" key="3">
    <source>
        <dbReference type="Proteomes" id="UP000693941"/>
    </source>
</evidence>
<sequence>MEFLKHNALDFPNYAMFLLRDGKYNLALFSLEQAL</sequence>
<evidence type="ECO:0000313" key="1">
    <source>
        <dbReference type="EMBL" id="QXJ32394.1"/>
    </source>
</evidence>
<dbReference type="EMBL" id="CP077713">
    <property type="protein sequence ID" value="QXJ35469.1"/>
    <property type="molecule type" value="Genomic_DNA"/>
</dbReference>
<name>A0A8F5BW28_9CREN</name>
<accession>A0A8F5BW28</accession>
<reference evidence="1 4" key="1">
    <citation type="journal article" date="2021" name="Environ. Microbiol.">
        <title>New insights into the diversity and evolution of the archaeal mobilome from three complete genomes of Saccharolobus shibatae.</title>
        <authorList>
            <person name="Medvedeva S."/>
            <person name="Brandt D."/>
            <person name="Cvirkaite-Krupovic V."/>
            <person name="Liu Y."/>
            <person name="Severinov K."/>
            <person name="Ishino S."/>
            <person name="Ishino Y."/>
            <person name="Prangishvili D."/>
            <person name="Kalinowski J."/>
            <person name="Krupovic M."/>
        </authorList>
    </citation>
    <scope>NUCLEOTIDE SEQUENCE</scope>
    <source>
        <strain evidence="1">BEU9</strain>
        <strain evidence="2 4">S38A</strain>
    </source>
</reference>
<protein>
    <recommendedName>
        <fullName evidence="5">HEPN domain-containing protein</fullName>
    </recommendedName>
</protein>
<dbReference type="EMBL" id="CP077715">
    <property type="protein sequence ID" value="QXJ32394.1"/>
    <property type="molecule type" value="Genomic_DNA"/>
</dbReference>
<evidence type="ECO:0008006" key="5">
    <source>
        <dbReference type="Google" id="ProtNLM"/>
    </source>
</evidence>
<gene>
    <name evidence="1" type="ORF">J5U21_02045</name>
    <name evidence="2" type="ORF">J5U22_02016</name>
</gene>
<organism evidence="1 3">
    <name type="scientific">Saccharolobus shibatae</name>
    <dbReference type="NCBI Taxonomy" id="2286"/>
    <lineage>
        <taxon>Archaea</taxon>
        <taxon>Thermoproteota</taxon>
        <taxon>Thermoprotei</taxon>
        <taxon>Sulfolobales</taxon>
        <taxon>Sulfolobaceae</taxon>
        <taxon>Saccharolobus</taxon>
    </lineage>
</organism>
<proteinExistence type="predicted"/>
<evidence type="ECO:0000313" key="4">
    <source>
        <dbReference type="Proteomes" id="UP000694036"/>
    </source>
</evidence>
<keyword evidence="4" id="KW-1185">Reference proteome</keyword>
<evidence type="ECO:0000313" key="2">
    <source>
        <dbReference type="EMBL" id="QXJ35469.1"/>
    </source>
</evidence>
<dbReference type="AlphaFoldDB" id="A0A8F5BW28"/>
<dbReference type="Proteomes" id="UP000694036">
    <property type="component" value="Chromosome"/>
</dbReference>